<evidence type="ECO:0000313" key="2">
    <source>
        <dbReference type="Proteomes" id="UP001156627"/>
    </source>
</evidence>
<name>A0ABQ5XAX3_9GAMM</name>
<protein>
    <submittedName>
        <fullName evidence="1">Uncharacterized protein</fullName>
    </submittedName>
</protein>
<comment type="caution">
    <text evidence="1">The sequence shown here is derived from an EMBL/GenBank/DDBJ whole genome shotgun (WGS) entry which is preliminary data.</text>
</comment>
<reference evidence="2" key="1">
    <citation type="journal article" date="2019" name="Int. J. Syst. Evol. Microbiol.">
        <title>The Global Catalogue of Microorganisms (GCM) 10K type strain sequencing project: providing services to taxonomists for standard genome sequencing and annotation.</title>
        <authorList>
            <consortium name="The Broad Institute Genomics Platform"/>
            <consortium name="The Broad Institute Genome Sequencing Center for Infectious Disease"/>
            <person name="Wu L."/>
            <person name="Ma J."/>
        </authorList>
    </citation>
    <scope>NUCLEOTIDE SEQUENCE [LARGE SCALE GENOMIC DNA]</scope>
    <source>
        <strain evidence="2">NBRC 111981</strain>
    </source>
</reference>
<dbReference type="Proteomes" id="UP001156627">
    <property type="component" value="Unassembled WGS sequence"/>
</dbReference>
<sequence>MDTKKLKQCAEHLEASLLSHQGESKDVDFLIGLTGLSKAICDAKNEMIKEPRDPGLGIGVWMLESNIDKFEDISNLLAEFRILLRGWELPEKPSWEH</sequence>
<gene>
    <name evidence="1" type="ORF">GCM10007898_19430</name>
</gene>
<accession>A0ABQ5XAX3</accession>
<dbReference type="EMBL" id="BSOA01000015">
    <property type="protein sequence ID" value="GLQ88374.1"/>
    <property type="molecule type" value="Genomic_DNA"/>
</dbReference>
<evidence type="ECO:0000313" key="1">
    <source>
        <dbReference type="EMBL" id="GLQ88374.1"/>
    </source>
</evidence>
<organism evidence="1 2">
    <name type="scientific">Dyella flagellata</name>
    <dbReference type="NCBI Taxonomy" id="1867833"/>
    <lineage>
        <taxon>Bacteria</taxon>
        <taxon>Pseudomonadati</taxon>
        <taxon>Pseudomonadota</taxon>
        <taxon>Gammaproteobacteria</taxon>
        <taxon>Lysobacterales</taxon>
        <taxon>Rhodanobacteraceae</taxon>
        <taxon>Dyella</taxon>
    </lineage>
</organism>
<proteinExistence type="predicted"/>
<dbReference type="RefSeq" id="WP_284331817.1">
    <property type="nucleotide sequence ID" value="NZ_BSOA01000015.1"/>
</dbReference>
<keyword evidence="2" id="KW-1185">Reference proteome</keyword>